<keyword evidence="3" id="KW-0862">Zinc</keyword>
<evidence type="ECO:0000313" key="11">
    <source>
        <dbReference type="EMBL" id="CZR52792.1"/>
    </source>
</evidence>
<evidence type="ECO:0000256" key="3">
    <source>
        <dbReference type="ARBA" id="ARBA00022833"/>
    </source>
</evidence>
<feature type="region of interest" description="Disordered" evidence="8">
    <location>
        <begin position="78"/>
        <end position="124"/>
    </location>
</feature>
<dbReference type="STRING" id="576137.A0A1L7WJ48"/>
<accession>A0A1L7WJ48</accession>
<evidence type="ECO:0000256" key="6">
    <source>
        <dbReference type="ARBA" id="ARBA00023163"/>
    </source>
</evidence>
<gene>
    <name evidence="11" type="ORF">PAC_02669</name>
</gene>
<keyword evidence="9" id="KW-0812">Transmembrane</keyword>
<evidence type="ECO:0000256" key="9">
    <source>
        <dbReference type="SAM" id="Phobius"/>
    </source>
</evidence>
<protein>
    <submittedName>
        <fullName evidence="11">Related to transcription activator protein acu-15</fullName>
    </submittedName>
</protein>
<dbReference type="PANTHER" id="PTHR47782">
    <property type="entry name" value="ZN(II)2CYS6 TRANSCRIPTION FACTOR (EUROFUNG)-RELATED"/>
    <property type="match status" value="1"/>
</dbReference>
<feature type="compositionally biased region" description="Basic and acidic residues" evidence="8">
    <location>
        <begin position="51"/>
        <end position="64"/>
    </location>
</feature>
<dbReference type="EMBL" id="FJOG01000003">
    <property type="protein sequence ID" value="CZR52792.1"/>
    <property type="molecule type" value="Genomic_DNA"/>
</dbReference>
<dbReference type="Pfam" id="PF04082">
    <property type="entry name" value="Fungal_trans"/>
    <property type="match status" value="1"/>
</dbReference>
<evidence type="ECO:0000256" key="5">
    <source>
        <dbReference type="ARBA" id="ARBA00023125"/>
    </source>
</evidence>
<evidence type="ECO:0000256" key="8">
    <source>
        <dbReference type="SAM" id="MobiDB-lite"/>
    </source>
</evidence>
<dbReference type="InterPro" id="IPR052202">
    <property type="entry name" value="Yeast_MetPath_Reg"/>
</dbReference>
<feature type="compositionally biased region" description="Polar residues" evidence="8">
    <location>
        <begin position="183"/>
        <end position="202"/>
    </location>
</feature>
<evidence type="ECO:0000256" key="2">
    <source>
        <dbReference type="ARBA" id="ARBA00022723"/>
    </source>
</evidence>
<feature type="domain" description="Xylanolytic transcriptional activator regulatory" evidence="10">
    <location>
        <begin position="323"/>
        <end position="400"/>
    </location>
</feature>
<keyword evidence="6" id="KW-0804">Transcription</keyword>
<dbReference type="SMART" id="SM00906">
    <property type="entry name" value="Fungal_trans"/>
    <property type="match status" value="1"/>
</dbReference>
<feature type="region of interest" description="Disordered" evidence="8">
    <location>
        <begin position="1"/>
        <end position="64"/>
    </location>
</feature>
<keyword evidence="9" id="KW-0472">Membrane</keyword>
<name>A0A1L7WJ48_9HELO</name>
<keyword evidence="12" id="KW-1185">Reference proteome</keyword>
<dbReference type="GO" id="GO:0000981">
    <property type="term" value="F:DNA-binding transcription factor activity, RNA polymerase II-specific"/>
    <property type="evidence" value="ECO:0007669"/>
    <property type="project" value="TreeGrafter"/>
</dbReference>
<dbReference type="GO" id="GO:0005634">
    <property type="term" value="C:nucleus"/>
    <property type="evidence" value="ECO:0007669"/>
    <property type="project" value="UniProtKB-SubCell"/>
</dbReference>
<comment type="subcellular location">
    <subcellularLocation>
        <location evidence="1">Nucleus</location>
    </subcellularLocation>
</comment>
<proteinExistence type="predicted"/>
<keyword evidence="5" id="KW-0238">DNA-binding</keyword>
<dbReference type="CDD" id="cd12148">
    <property type="entry name" value="fungal_TF_MHR"/>
    <property type="match status" value="1"/>
</dbReference>
<sequence>MDSLFLYKTGELPSRSSAARPKHTPFQRRENPRSQTPASPRDAVPSMRHCTYTDRSREPTFRRDHVEAIERRLRQAEAKNKALSDELAKARRNENSTLGSREGVGVRSTPSSREDTVQSTASSVQANGTGDTIINEVSFLASTAAGDRHYLGSTSGVLFANLVRASVDISNGQRPSRAENENTRQPLSTLTISPGTQTTTESLPPLDLANKLVSSYLAHDHLCYPFLPPAELLDITDSIYRDPSFYSNNAYEAFVFDLVLAIATANVYKFDWQMLPSAETHHSRAMSRITEVFQCGGIKSLRVILLLCQYRTGSSMQDTSASMWHLVGIAVRICYELGLHRESTYTSKARGDENECHLAERRERETRRRCFWIVGITLGRPLAINLDDIDVALPSPQSDQIFATQFREQSNTHQASRTSIFVHITQYRHLCGRIMIYLHGLKRPEHTESRVSTLRDTLAVELDEWRADTDDLVLPDNKNKLDSSPDRTSFRSREWYEVLYSNARLLLFRPCPMLADISKDSTSLQNIFSSSKQAITIYAYLHKSRRINYSWITLHAVFMAGLSYIYAVSRHFRERRRGASSGACLPSDPTTIEIVNDTRACSNVLVAVSERWNALRHCHEVFDRLSDAVLADAIKLQCVPSFAQQSTSRIPTNAESRQRQELQYQPSMDSISTNLPTNYAGTIPANDGFYSGTSPLAVDSAFRSCYDDLQNLYDQSFIDDPVMQLSHDWLGYLDDFNGSYQWSNGT</sequence>
<feature type="region of interest" description="Disordered" evidence="8">
    <location>
        <begin position="171"/>
        <end position="203"/>
    </location>
</feature>
<keyword evidence="7" id="KW-0539">Nucleus</keyword>
<evidence type="ECO:0000256" key="4">
    <source>
        <dbReference type="ARBA" id="ARBA00023015"/>
    </source>
</evidence>
<feature type="transmembrane region" description="Helical" evidence="9">
    <location>
        <begin position="549"/>
        <end position="567"/>
    </location>
</feature>
<evidence type="ECO:0000313" key="12">
    <source>
        <dbReference type="Proteomes" id="UP000184330"/>
    </source>
</evidence>
<dbReference type="GO" id="GO:0006351">
    <property type="term" value="P:DNA-templated transcription"/>
    <property type="evidence" value="ECO:0007669"/>
    <property type="project" value="InterPro"/>
</dbReference>
<keyword evidence="9" id="KW-1133">Transmembrane helix</keyword>
<dbReference type="OrthoDB" id="2399539at2759"/>
<evidence type="ECO:0000256" key="7">
    <source>
        <dbReference type="ARBA" id="ARBA00023242"/>
    </source>
</evidence>
<dbReference type="PANTHER" id="PTHR47782:SF12">
    <property type="entry name" value="ZN(II)2CYS6 TRANSCRIPTION FACTOR (EUROFUNG)"/>
    <property type="match status" value="1"/>
</dbReference>
<feature type="compositionally biased region" description="Basic and acidic residues" evidence="8">
    <location>
        <begin position="78"/>
        <end position="94"/>
    </location>
</feature>
<reference evidence="11 12" key="1">
    <citation type="submission" date="2016-03" db="EMBL/GenBank/DDBJ databases">
        <authorList>
            <person name="Ploux O."/>
        </authorList>
    </citation>
    <scope>NUCLEOTIDE SEQUENCE [LARGE SCALE GENOMIC DNA]</scope>
    <source>
        <strain evidence="11 12">UAMH 11012</strain>
    </source>
</reference>
<keyword evidence="4" id="KW-0805">Transcription regulation</keyword>
<keyword evidence="2" id="KW-0479">Metal-binding</keyword>
<evidence type="ECO:0000256" key="1">
    <source>
        <dbReference type="ARBA" id="ARBA00004123"/>
    </source>
</evidence>
<evidence type="ECO:0000259" key="10">
    <source>
        <dbReference type="SMART" id="SM00906"/>
    </source>
</evidence>
<dbReference type="InterPro" id="IPR007219">
    <property type="entry name" value="XnlR_reg_dom"/>
</dbReference>
<dbReference type="GO" id="GO:0043565">
    <property type="term" value="F:sequence-specific DNA binding"/>
    <property type="evidence" value="ECO:0007669"/>
    <property type="project" value="TreeGrafter"/>
</dbReference>
<dbReference type="Proteomes" id="UP000184330">
    <property type="component" value="Unassembled WGS sequence"/>
</dbReference>
<dbReference type="GO" id="GO:0008270">
    <property type="term" value="F:zinc ion binding"/>
    <property type="evidence" value="ECO:0007669"/>
    <property type="project" value="InterPro"/>
</dbReference>
<dbReference type="GO" id="GO:0045944">
    <property type="term" value="P:positive regulation of transcription by RNA polymerase II"/>
    <property type="evidence" value="ECO:0007669"/>
    <property type="project" value="TreeGrafter"/>
</dbReference>
<organism evidence="11 12">
    <name type="scientific">Phialocephala subalpina</name>
    <dbReference type="NCBI Taxonomy" id="576137"/>
    <lineage>
        <taxon>Eukaryota</taxon>
        <taxon>Fungi</taxon>
        <taxon>Dikarya</taxon>
        <taxon>Ascomycota</taxon>
        <taxon>Pezizomycotina</taxon>
        <taxon>Leotiomycetes</taxon>
        <taxon>Helotiales</taxon>
        <taxon>Mollisiaceae</taxon>
        <taxon>Phialocephala</taxon>
        <taxon>Phialocephala fortinii species complex</taxon>
    </lineage>
</organism>
<dbReference type="AlphaFoldDB" id="A0A1L7WJ48"/>